<dbReference type="Proteomes" id="UP000006365">
    <property type="component" value="Chromosome"/>
</dbReference>
<sequence length="380" mass="42751">MCRLALKSADTPFSPYDVLTAMEAMQEGYDGSGLGLLLRGVEFEDFKLKPHHVVLSGIAHTEAAFHRLTDWMGGQGFQVKYVHEFERRPGLIEAKDRFNYMVRAYKMPDAWAGLTPEQIDDKLLEIRLAIRRDGDAHGGDITIFSLYRDVVMLKEVGWPLEVGDALGLSDGRLRARVVMAQGRQNTNYGINLYACHPFFIQGIATMTNGENTAFVPIKEWLLGKNIPGYIGYHSDSETFTHILHYITKKLKLPLELYKHVITPLKTEELDVHPNGDFLKGLRTACRRLIIDGPNAVIATLPDETCMLVMDQKKMRPATVGGRPGAWAIASEMCGVDAMVPDRDPALDFQPMRQHTVIIPPERKELTIWSQFDQFTLPQAA</sequence>
<dbReference type="Gene3D" id="3.60.20.10">
    <property type="entry name" value="Glutamine Phosphoribosylpyrophosphate, subunit 1, domain 1"/>
    <property type="match status" value="1"/>
</dbReference>
<accession>A0A7U3YKI3</accession>
<evidence type="ECO:0000313" key="3">
    <source>
        <dbReference type="Proteomes" id="UP000006365"/>
    </source>
</evidence>
<protein>
    <submittedName>
        <fullName evidence="2">Glutamate synthase (NADPH) GltB1 subunit</fullName>
        <ecNumber evidence="2">1.4.1.13</ecNumber>
    </submittedName>
</protein>
<evidence type="ECO:0000259" key="1">
    <source>
        <dbReference type="PROSITE" id="PS51278"/>
    </source>
</evidence>
<reference evidence="2 3" key="1">
    <citation type="journal article" date="2011" name="Stand. Genomic Sci.">
        <title>Complete genome sequence of Desulfobulbus propionicus type strain (1pr3).</title>
        <authorList>
            <person name="Pagani I."/>
            <person name="Lapidus A."/>
            <person name="Nolan M."/>
            <person name="Lucas S."/>
            <person name="Hammon N."/>
            <person name="Deshpande S."/>
            <person name="Cheng J.F."/>
            <person name="Chertkov O."/>
            <person name="Davenport K."/>
            <person name="Tapia R."/>
            <person name="Han C."/>
            <person name="Goodwin L."/>
            <person name="Pitluck S."/>
            <person name="Liolios K."/>
            <person name="Mavromatis K."/>
            <person name="Ivanova N."/>
            <person name="Mikhailova N."/>
            <person name="Pati A."/>
            <person name="Chen A."/>
            <person name="Palaniappan K."/>
            <person name="Land M."/>
            <person name="Hauser L."/>
            <person name="Chang Y.J."/>
            <person name="Jeffries C.D."/>
            <person name="Detter J.C."/>
            <person name="Brambilla E."/>
            <person name="Kannan K.P."/>
            <person name="Djao O.D."/>
            <person name="Rohde M."/>
            <person name="Pukall R."/>
            <person name="Spring S."/>
            <person name="Goker M."/>
            <person name="Sikorski J."/>
            <person name="Woyke T."/>
            <person name="Bristow J."/>
            <person name="Eisen J.A."/>
            <person name="Markowitz V."/>
            <person name="Hugenholtz P."/>
            <person name="Kyrpides N.C."/>
            <person name="Klenk H.P."/>
        </authorList>
    </citation>
    <scope>NUCLEOTIDE SEQUENCE [LARGE SCALE GENOMIC DNA]</scope>
    <source>
        <strain evidence="3">ATCC 33891 / DSM 2032 / 1pr3</strain>
    </source>
</reference>
<keyword evidence="2" id="KW-0560">Oxidoreductase</keyword>
<proteinExistence type="predicted"/>
<dbReference type="EC" id="1.4.1.13" evidence="2"/>
<feature type="domain" description="Glutamine amidotransferase type-2" evidence="1">
    <location>
        <begin position="2"/>
        <end position="362"/>
    </location>
</feature>
<keyword evidence="3" id="KW-1185">Reference proteome</keyword>
<dbReference type="PROSITE" id="PS51278">
    <property type="entry name" value="GATASE_TYPE_2"/>
    <property type="match status" value="1"/>
</dbReference>
<dbReference type="RefSeq" id="WP_015723613.1">
    <property type="nucleotide sequence ID" value="NC_014972.1"/>
</dbReference>
<dbReference type="EMBL" id="CP002364">
    <property type="protein sequence ID" value="ADW17069.1"/>
    <property type="molecule type" value="Genomic_DNA"/>
</dbReference>
<name>A0A7U3YKI3_DESPD</name>
<organism evidence="2 3">
    <name type="scientific">Desulfobulbus propionicus (strain ATCC 33891 / DSM 2032 / VKM B-1956 / 1pr3)</name>
    <dbReference type="NCBI Taxonomy" id="577650"/>
    <lineage>
        <taxon>Bacteria</taxon>
        <taxon>Pseudomonadati</taxon>
        <taxon>Thermodesulfobacteriota</taxon>
        <taxon>Desulfobulbia</taxon>
        <taxon>Desulfobulbales</taxon>
        <taxon>Desulfobulbaceae</taxon>
        <taxon>Desulfobulbus</taxon>
    </lineage>
</organism>
<evidence type="ECO:0000313" key="2">
    <source>
        <dbReference type="EMBL" id="ADW17069.1"/>
    </source>
</evidence>
<gene>
    <name evidence="2" type="ordered locus">Despr_0895</name>
</gene>
<dbReference type="AlphaFoldDB" id="A0A7U3YKI3"/>
<dbReference type="KEGG" id="dpr:Despr_0895"/>
<dbReference type="InterPro" id="IPR017932">
    <property type="entry name" value="GATase_2_dom"/>
</dbReference>
<dbReference type="SUPFAM" id="SSF56235">
    <property type="entry name" value="N-terminal nucleophile aminohydrolases (Ntn hydrolases)"/>
    <property type="match status" value="1"/>
</dbReference>
<dbReference type="GO" id="GO:0004355">
    <property type="term" value="F:glutamate synthase (NADPH) activity"/>
    <property type="evidence" value="ECO:0007669"/>
    <property type="project" value="UniProtKB-EC"/>
</dbReference>
<dbReference type="InterPro" id="IPR029055">
    <property type="entry name" value="Ntn_hydrolases_N"/>
</dbReference>